<dbReference type="InterPro" id="IPR037208">
    <property type="entry name" value="Spo0E-like_sf"/>
</dbReference>
<dbReference type="InterPro" id="IPR018540">
    <property type="entry name" value="Spo0E-like"/>
</dbReference>
<dbReference type="RefSeq" id="WP_132013835.1">
    <property type="nucleotide sequence ID" value="NZ_SLUN01000008.1"/>
</dbReference>
<comment type="caution">
    <text evidence="1">The sequence shown here is derived from an EMBL/GenBank/DDBJ whole genome shotgun (WGS) entry which is preliminary data.</text>
</comment>
<gene>
    <name evidence="1" type="ORF">EDC14_10085</name>
</gene>
<proteinExistence type="predicted"/>
<protein>
    <submittedName>
        <fullName evidence="1">Spo0E like sporulation regulatory protein</fullName>
    </submittedName>
</protein>
<reference evidence="1 2" key="1">
    <citation type="submission" date="2019-03" db="EMBL/GenBank/DDBJ databases">
        <title>Genomic Encyclopedia of Type Strains, Phase IV (KMG-IV): sequencing the most valuable type-strain genomes for metagenomic binning, comparative biology and taxonomic classification.</title>
        <authorList>
            <person name="Goeker M."/>
        </authorList>
    </citation>
    <scope>NUCLEOTIDE SEQUENCE [LARGE SCALE GENOMIC DNA]</scope>
    <source>
        <strain evidence="1 2">LX-B</strain>
    </source>
</reference>
<dbReference type="Proteomes" id="UP000295008">
    <property type="component" value="Unassembled WGS sequence"/>
</dbReference>
<sequence>MSIGKEPGSLKTLREQIKIARDRMQQLWDEKGHTDTEVINASIELDDLINEYHRKTD</sequence>
<dbReference type="SUPFAM" id="SSF140500">
    <property type="entry name" value="BAS1536-like"/>
    <property type="match status" value="1"/>
</dbReference>
<dbReference type="EMBL" id="SLUN01000008">
    <property type="protein sequence ID" value="TCL70860.1"/>
    <property type="molecule type" value="Genomic_DNA"/>
</dbReference>
<dbReference type="GO" id="GO:0043937">
    <property type="term" value="P:regulation of sporulation"/>
    <property type="evidence" value="ECO:0007669"/>
    <property type="project" value="InterPro"/>
</dbReference>
<keyword evidence="2" id="KW-1185">Reference proteome</keyword>
<accession>A0A4R1RXF3</accession>
<dbReference type="Gene3D" id="4.10.280.10">
    <property type="entry name" value="Helix-loop-helix DNA-binding domain"/>
    <property type="match status" value="1"/>
</dbReference>
<dbReference type="Pfam" id="PF09388">
    <property type="entry name" value="SpoOE-like"/>
    <property type="match status" value="1"/>
</dbReference>
<dbReference type="OrthoDB" id="2973859at2"/>
<dbReference type="AlphaFoldDB" id="A0A4R1RXF3"/>
<dbReference type="GO" id="GO:0046983">
    <property type="term" value="F:protein dimerization activity"/>
    <property type="evidence" value="ECO:0007669"/>
    <property type="project" value="InterPro"/>
</dbReference>
<name>A0A4R1RXF3_HYDET</name>
<organism evidence="1 2">
    <name type="scientific">Hydrogenispora ethanolica</name>
    <dbReference type="NCBI Taxonomy" id="1082276"/>
    <lineage>
        <taxon>Bacteria</taxon>
        <taxon>Bacillati</taxon>
        <taxon>Bacillota</taxon>
        <taxon>Hydrogenispora</taxon>
    </lineage>
</organism>
<evidence type="ECO:0000313" key="1">
    <source>
        <dbReference type="EMBL" id="TCL70860.1"/>
    </source>
</evidence>
<dbReference type="InterPro" id="IPR036638">
    <property type="entry name" value="HLH_DNA-bd_sf"/>
</dbReference>
<evidence type="ECO:0000313" key="2">
    <source>
        <dbReference type="Proteomes" id="UP000295008"/>
    </source>
</evidence>